<dbReference type="InterPro" id="IPR015424">
    <property type="entry name" value="PyrdxlP-dep_Trfase"/>
</dbReference>
<proteinExistence type="predicted"/>
<reference evidence="1 2" key="1">
    <citation type="submission" date="2019-11" db="EMBL/GenBank/DDBJ databases">
        <title>Draft genome sequence of Paludibacterium sp. dN18-1.</title>
        <authorList>
            <person name="Im W.-T."/>
        </authorList>
    </citation>
    <scope>NUCLEOTIDE SEQUENCE [LARGE SCALE GENOMIC DNA]</scope>
    <source>
        <strain evidence="2">dN 18-1</strain>
    </source>
</reference>
<keyword evidence="2" id="KW-1185">Reference proteome</keyword>
<accession>A0A844G7N5</accession>
<sequence>MFVWARPPENTLSALALSQQAVSHHILLAPGHLFRPNQEDSPWLRFNVAYSNNDKLFAFLARALSQPAA</sequence>
<dbReference type="EMBL" id="WLYX01000001">
    <property type="protein sequence ID" value="MTD32356.1"/>
    <property type="molecule type" value="Genomic_DNA"/>
</dbReference>
<organism evidence="1 2">
    <name type="scientific">Paludibacterium denitrificans</name>
    <dbReference type="NCBI Taxonomy" id="2675226"/>
    <lineage>
        <taxon>Bacteria</taxon>
        <taxon>Pseudomonadati</taxon>
        <taxon>Pseudomonadota</taxon>
        <taxon>Betaproteobacteria</taxon>
        <taxon>Neisseriales</taxon>
        <taxon>Chromobacteriaceae</taxon>
        <taxon>Paludibacterium</taxon>
    </lineage>
</organism>
<evidence type="ECO:0008006" key="3">
    <source>
        <dbReference type="Google" id="ProtNLM"/>
    </source>
</evidence>
<evidence type="ECO:0000313" key="2">
    <source>
        <dbReference type="Proteomes" id="UP000446658"/>
    </source>
</evidence>
<dbReference type="RefSeq" id="WP_230368731.1">
    <property type="nucleotide sequence ID" value="NZ_WLYX01000001.1"/>
</dbReference>
<dbReference type="Proteomes" id="UP000446658">
    <property type="component" value="Unassembled WGS sequence"/>
</dbReference>
<dbReference type="AlphaFoldDB" id="A0A844G7N5"/>
<protein>
    <recommendedName>
        <fullName evidence="3">GntR family transcriptional regulator</fullName>
    </recommendedName>
</protein>
<dbReference type="InterPro" id="IPR015422">
    <property type="entry name" value="PyrdxlP-dep_Trfase_small"/>
</dbReference>
<gene>
    <name evidence="1" type="ORF">GKE73_00765</name>
</gene>
<name>A0A844G7N5_9NEIS</name>
<dbReference type="Gene3D" id="3.90.1150.10">
    <property type="entry name" value="Aspartate Aminotransferase, domain 1"/>
    <property type="match status" value="1"/>
</dbReference>
<dbReference type="SUPFAM" id="SSF53383">
    <property type="entry name" value="PLP-dependent transferases"/>
    <property type="match status" value="1"/>
</dbReference>
<evidence type="ECO:0000313" key="1">
    <source>
        <dbReference type="EMBL" id="MTD32356.1"/>
    </source>
</evidence>
<comment type="caution">
    <text evidence="1">The sequence shown here is derived from an EMBL/GenBank/DDBJ whole genome shotgun (WGS) entry which is preliminary data.</text>
</comment>